<dbReference type="Pfam" id="PF06013">
    <property type="entry name" value="WXG100"/>
    <property type="match status" value="1"/>
</dbReference>
<evidence type="ECO:0000313" key="2">
    <source>
        <dbReference type="EMBL" id="AKK04885.1"/>
    </source>
</evidence>
<dbReference type="Proteomes" id="UP000035199">
    <property type="component" value="Chromosome"/>
</dbReference>
<sequence>MSVYAYDHASAEAAAEELHAVMGAIESTLSEMESDVSKLAAGWDGSEQELYRGVHGKWSAAAENIKGILGQVRAALDENTQAVSETRSRVSGSLSGQ</sequence>
<proteinExistence type="predicted"/>
<dbReference type="KEGG" id="cmv:CMUST_02705"/>
<gene>
    <name evidence="1" type="ORF">CMUST_00810</name>
    <name evidence="2" type="ORF">CMUST_02705</name>
</gene>
<dbReference type="EMBL" id="CP011542">
    <property type="protein sequence ID" value="AKK04513.1"/>
    <property type="molecule type" value="Genomic_DNA"/>
</dbReference>
<dbReference type="KEGG" id="cmv:CMUST_00810"/>
<dbReference type="STRING" id="571915.CMUST_00810"/>
<dbReference type="OrthoDB" id="3387628at2"/>
<dbReference type="PATRIC" id="fig|571915.4.peg.163"/>
<dbReference type="AlphaFoldDB" id="A0A0G3GWH7"/>
<keyword evidence="3" id="KW-1185">Reference proteome</keyword>
<dbReference type="InterPro" id="IPR036689">
    <property type="entry name" value="ESAT-6-like_sf"/>
</dbReference>
<dbReference type="InterPro" id="IPR010310">
    <property type="entry name" value="T7SS_ESAT-6-like"/>
</dbReference>
<protein>
    <recommendedName>
        <fullName evidence="4">ESAT-6-like protein</fullName>
    </recommendedName>
</protein>
<evidence type="ECO:0008006" key="4">
    <source>
        <dbReference type="Google" id="ProtNLM"/>
    </source>
</evidence>
<evidence type="ECO:0000313" key="1">
    <source>
        <dbReference type="EMBL" id="AKK04513.1"/>
    </source>
</evidence>
<dbReference type="SUPFAM" id="SSF140453">
    <property type="entry name" value="EsxAB dimer-like"/>
    <property type="match status" value="1"/>
</dbReference>
<organism evidence="2 3">
    <name type="scientific">Corynebacterium mustelae</name>
    <dbReference type="NCBI Taxonomy" id="571915"/>
    <lineage>
        <taxon>Bacteria</taxon>
        <taxon>Bacillati</taxon>
        <taxon>Actinomycetota</taxon>
        <taxon>Actinomycetes</taxon>
        <taxon>Mycobacteriales</taxon>
        <taxon>Corynebacteriaceae</taxon>
        <taxon>Corynebacterium</taxon>
    </lineage>
</organism>
<dbReference type="RefSeq" id="WP_047260919.1">
    <property type="nucleotide sequence ID" value="NZ_CP011542.1"/>
</dbReference>
<dbReference type="Gene3D" id="1.10.287.1060">
    <property type="entry name" value="ESAT-6-like"/>
    <property type="match status" value="1"/>
</dbReference>
<name>A0A0G3GWH7_9CORY</name>
<accession>A0A0G3GWH7</accession>
<dbReference type="EMBL" id="CP011542">
    <property type="protein sequence ID" value="AKK04885.1"/>
    <property type="molecule type" value="Genomic_DNA"/>
</dbReference>
<reference evidence="3" key="2">
    <citation type="submission" date="2015-05" db="EMBL/GenBank/DDBJ databases">
        <title>Complete genome sequence of Corynebacterium mustelae DSM 45274, isolated from various tissues of a male ferret with lethal sepsis.</title>
        <authorList>
            <person name="Ruckert C."/>
            <person name="Albersmeier A."/>
            <person name="Winkler A."/>
            <person name="Tauch A."/>
        </authorList>
    </citation>
    <scope>NUCLEOTIDE SEQUENCE [LARGE SCALE GENOMIC DNA]</scope>
    <source>
        <strain evidence="3">DSM 45274</strain>
    </source>
</reference>
<evidence type="ECO:0000313" key="3">
    <source>
        <dbReference type="Proteomes" id="UP000035199"/>
    </source>
</evidence>
<reference evidence="2 3" key="1">
    <citation type="journal article" date="2015" name="Genome Announc.">
        <title>Complete Genome Sequence of the Type Strain Corynebacterium mustelae DSM 45274, Isolated from Various Tissues of a Male Ferret with Lethal Sepsis.</title>
        <authorList>
            <person name="Ruckert C."/>
            <person name="Eimer J."/>
            <person name="Winkler A."/>
            <person name="Tauch A."/>
        </authorList>
    </citation>
    <scope>NUCLEOTIDE SEQUENCE [LARGE SCALE GENOMIC DNA]</scope>
    <source>
        <strain evidence="2 3">DSM 45274</strain>
    </source>
</reference>